<keyword evidence="3" id="KW-1185">Reference proteome</keyword>
<dbReference type="InterPro" id="IPR011655">
    <property type="entry name" value="MpPF26"/>
</dbReference>
<keyword evidence="1" id="KW-0812">Transmembrane</keyword>
<dbReference type="OrthoDB" id="1099888at2"/>
<organism evidence="2 3">
    <name type="scientific">Flagellimonas nanhaiensis</name>
    <dbReference type="NCBI Taxonomy" id="2292706"/>
    <lineage>
        <taxon>Bacteria</taxon>
        <taxon>Pseudomonadati</taxon>
        <taxon>Bacteroidota</taxon>
        <taxon>Flavobacteriia</taxon>
        <taxon>Flavobacteriales</taxon>
        <taxon>Flavobacteriaceae</taxon>
        <taxon>Flagellimonas</taxon>
    </lineage>
</organism>
<keyword evidence="1" id="KW-0472">Membrane</keyword>
<feature type="transmembrane region" description="Helical" evidence="1">
    <location>
        <begin position="61"/>
        <end position="81"/>
    </location>
</feature>
<feature type="transmembrane region" description="Helical" evidence="1">
    <location>
        <begin position="12"/>
        <end position="41"/>
    </location>
</feature>
<evidence type="ECO:0000313" key="3">
    <source>
        <dbReference type="Proteomes" id="UP000261828"/>
    </source>
</evidence>
<dbReference type="NCBIfam" id="NF040945">
    <property type="entry name" value="CCC_membrane"/>
    <property type="match status" value="1"/>
</dbReference>
<evidence type="ECO:0000256" key="1">
    <source>
        <dbReference type="SAM" id="Phobius"/>
    </source>
</evidence>
<comment type="caution">
    <text evidence="2">The sequence shown here is derived from an EMBL/GenBank/DDBJ whole genome shotgun (WGS) entry which is preliminary data.</text>
</comment>
<protein>
    <submittedName>
        <fullName evidence="2">DUF4190 domain-containing protein</fullName>
    </submittedName>
</protein>
<dbReference type="AlphaFoldDB" id="A0A371JT72"/>
<reference evidence="2 3" key="1">
    <citation type="submission" date="2018-08" db="EMBL/GenBank/DDBJ databases">
        <title>Muricauda nanhaiensis sp. nov., isolated from seawater of the South China Sea.</title>
        <authorList>
            <person name="Dang Y."/>
        </authorList>
    </citation>
    <scope>NUCLEOTIDE SEQUENCE [LARGE SCALE GENOMIC DNA]</scope>
    <source>
        <strain evidence="2 3">SM1704</strain>
    </source>
</reference>
<evidence type="ECO:0000313" key="2">
    <source>
        <dbReference type="EMBL" id="RDY61023.1"/>
    </source>
</evidence>
<name>A0A371JT72_9FLAO</name>
<dbReference type="Pfam" id="PF07666">
    <property type="entry name" value="MpPF26"/>
    <property type="match status" value="1"/>
</dbReference>
<dbReference type="Proteomes" id="UP000261828">
    <property type="component" value="Unassembled WGS sequence"/>
</dbReference>
<accession>A0A371JT72</accession>
<proteinExistence type="predicted"/>
<keyword evidence="1" id="KW-1133">Transmembrane helix</keyword>
<dbReference type="RefSeq" id="WP_116182904.1">
    <property type="nucleotide sequence ID" value="NZ_QTJX01000001.1"/>
</dbReference>
<gene>
    <name evidence="2" type="ORF">DX873_02260</name>
</gene>
<sequence>MEQKKLPNVTLALVLAIFSYICCCFGGVPGLILAGIAFFLIRKDEKTYAESPESYTNYSTLKTVKIVAIIGMILGALYFFYSIWSINQMGGWEGYMERVNEMMEQYQ</sequence>
<dbReference type="EMBL" id="QTJX01000001">
    <property type="protein sequence ID" value="RDY61023.1"/>
    <property type="molecule type" value="Genomic_DNA"/>
</dbReference>